<feature type="transmembrane region" description="Helical" evidence="6">
    <location>
        <begin position="361"/>
        <end position="380"/>
    </location>
</feature>
<evidence type="ECO:0000313" key="10">
    <source>
        <dbReference type="Proteomes" id="UP000343335"/>
    </source>
</evidence>
<evidence type="ECO:0000313" key="9">
    <source>
        <dbReference type="EMBL" id="VVE10922.1"/>
    </source>
</evidence>
<dbReference type="InterPro" id="IPR004840">
    <property type="entry name" value="Amino_acid_permease_CS"/>
</dbReference>
<feature type="transmembrane region" description="Helical" evidence="6">
    <location>
        <begin position="153"/>
        <end position="175"/>
    </location>
</feature>
<dbReference type="Pfam" id="PF00324">
    <property type="entry name" value="AA_permease"/>
    <property type="match status" value="1"/>
</dbReference>
<dbReference type="GO" id="GO:0055085">
    <property type="term" value="P:transmembrane transport"/>
    <property type="evidence" value="ECO:0007669"/>
    <property type="project" value="InterPro"/>
</dbReference>
<dbReference type="GO" id="GO:0006865">
    <property type="term" value="P:amino acid transport"/>
    <property type="evidence" value="ECO:0007669"/>
    <property type="project" value="InterPro"/>
</dbReference>
<evidence type="ECO:0000256" key="1">
    <source>
        <dbReference type="ARBA" id="ARBA00004141"/>
    </source>
</evidence>
<evidence type="ECO:0000313" key="8">
    <source>
        <dbReference type="EMBL" id="UVA81130.1"/>
    </source>
</evidence>
<accession>A0A5E4VFB1</accession>
<dbReference type="PROSITE" id="PS00218">
    <property type="entry name" value="AMINO_ACID_PERMEASE_1"/>
    <property type="match status" value="1"/>
</dbReference>
<protein>
    <submittedName>
        <fullName evidence="8">Amino acid permease</fullName>
    </submittedName>
    <submittedName>
        <fullName evidence="9">GABA permease</fullName>
    </submittedName>
</protein>
<feature type="transmembrane region" description="Helical" evidence="6">
    <location>
        <begin position="237"/>
        <end position="259"/>
    </location>
</feature>
<dbReference type="EMBL" id="CP102780">
    <property type="protein sequence ID" value="UVA81130.1"/>
    <property type="molecule type" value="Genomic_DNA"/>
</dbReference>
<evidence type="ECO:0000256" key="6">
    <source>
        <dbReference type="SAM" id="Phobius"/>
    </source>
</evidence>
<dbReference type="RefSeq" id="WP_150664658.1">
    <property type="nucleotide sequence ID" value="NZ_CABPSA010000004.1"/>
</dbReference>
<keyword evidence="5 6" id="KW-0472">Membrane</keyword>
<feature type="transmembrane region" description="Helical" evidence="6">
    <location>
        <begin position="116"/>
        <end position="141"/>
    </location>
</feature>
<keyword evidence="4 6" id="KW-1133">Transmembrane helix</keyword>
<evidence type="ECO:0000256" key="4">
    <source>
        <dbReference type="ARBA" id="ARBA00022989"/>
    </source>
</evidence>
<feature type="transmembrane region" description="Helical" evidence="6">
    <location>
        <begin position="428"/>
        <end position="447"/>
    </location>
</feature>
<dbReference type="OrthoDB" id="5442866at2"/>
<dbReference type="PANTHER" id="PTHR43495:SF5">
    <property type="entry name" value="GAMMA-AMINOBUTYRIC ACID PERMEASE"/>
    <property type="match status" value="1"/>
</dbReference>
<keyword evidence="2" id="KW-0813">Transport</keyword>
<dbReference type="Gene3D" id="1.20.1740.10">
    <property type="entry name" value="Amino acid/polyamine transporter I"/>
    <property type="match status" value="1"/>
</dbReference>
<dbReference type="FunFam" id="1.20.1740.10:FF:000001">
    <property type="entry name" value="Amino acid permease"/>
    <property type="match status" value="1"/>
</dbReference>
<evidence type="ECO:0000256" key="5">
    <source>
        <dbReference type="ARBA" id="ARBA00023136"/>
    </source>
</evidence>
<dbReference type="InterPro" id="IPR004841">
    <property type="entry name" value="AA-permease/SLC12A_dom"/>
</dbReference>
<dbReference type="Proteomes" id="UP001058980">
    <property type="component" value="Chromosome"/>
</dbReference>
<dbReference type="PIRSF" id="PIRSF006060">
    <property type="entry name" value="AA_transporter"/>
    <property type="match status" value="1"/>
</dbReference>
<feature type="transmembrane region" description="Helical" evidence="6">
    <location>
        <begin position="401"/>
        <end position="422"/>
    </location>
</feature>
<evidence type="ECO:0000313" key="11">
    <source>
        <dbReference type="Proteomes" id="UP001058980"/>
    </source>
</evidence>
<evidence type="ECO:0000256" key="2">
    <source>
        <dbReference type="ARBA" id="ARBA00022448"/>
    </source>
</evidence>
<keyword evidence="3 6" id="KW-0812">Transmembrane</keyword>
<keyword evidence="11" id="KW-1185">Reference proteome</keyword>
<feature type="domain" description="Amino acid permease/ SLC12A" evidence="7">
    <location>
        <begin position="14"/>
        <end position="427"/>
    </location>
</feature>
<dbReference type="EMBL" id="CABPSA010000004">
    <property type="protein sequence ID" value="VVE10922.1"/>
    <property type="molecule type" value="Genomic_DNA"/>
</dbReference>
<evidence type="ECO:0000256" key="3">
    <source>
        <dbReference type="ARBA" id="ARBA00022692"/>
    </source>
</evidence>
<dbReference type="Proteomes" id="UP000343335">
    <property type="component" value="Unassembled WGS sequence"/>
</dbReference>
<feature type="transmembrane region" description="Helical" evidence="6">
    <location>
        <begin position="74"/>
        <end position="96"/>
    </location>
</feature>
<feature type="transmembrane region" description="Helical" evidence="6">
    <location>
        <begin position="279"/>
        <end position="301"/>
    </location>
</feature>
<feature type="transmembrane region" description="Helical" evidence="6">
    <location>
        <begin position="328"/>
        <end position="349"/>
    </location>
</feature>
<evidence type="ECO:0000259" key="7">
    <source>
        <dbReference type="Pfam" id="PF00324"/>
    </source>
</evidence>
<comment type="subcellular location">
    <subcellularLocation>
        <location evidence="1">Membrane</location>
        <topology evidence="1">Multi-pass membrane protein</topology>
    </subcellularLocation>
</comment>
<feature type="transmembrane region" description="Helical" evidence="6">
    <location>
        <begin position="42"/>
        <end position="62"/>
    </location>
</feature>
<proteinExistence type="predicted"/>
<sequence>MQQNSLSQSLKQRHITMIALGGVIGAGLFVGSGAIIATAGPAAILSYLVGGLIVTFVMFMLGEMASRNPDAGSFSTYASTYLGEWAGFAVGWLYWFKSLMTITIEAILLGAILNEFLPWLPVWGGAVVMLMTLIVSNAYSVRSFGEAEYWLSFAKVATIVIFMLFGLSILFGFQAKIPAPGFINLTGNGGFMPNGISPVIAGIMVVIFSLGGSEIAAVAAGESENPRQNVVRAIRSVIFRVLVFYIGSVSIIILCLPWTDKANLASPYVSLFSMAGFPNAALAMKAVLFVSFMSVMNSFLFSNSRMLYSLSQRGYAPPMFARTNARGVPINALAFSFAICLGILAVHFVSGGDLFLMLAKSSGAFVMTVWIFIIVAHFVMRRKMARQPVQHQEASSFKAWFYPYSNAIAFLTLVAVLLSQAFNPDSRFQFWFMVGTALMIVGLYFALRRRPNFGLIKNTQSAQSSAV</sequence>
<feature type="transmembrane region" description="Helical" evidence="6">
    <location>
        <begin position="195"/>
        <end position="216"/>
    </location>
</feature>
<dbReference type="AlphaFoldDB" id="A0A5E4VFB1"/>
<reference evidence="8" key="2">
    <citation type="submission" date="2022-08" db="EMBL/GenBank/DDBJ databases">
        <title>Multi-unit outbreak of Pandoraea commovens among non-cystic fibrosis intensive care patients from 2019 to 2021 in Berlin, Germany.</title>
        <authorList>
            <person name="Menzel P."/>
        </authorList>
    </citation>
    <scope>NUCLEOTIDE SEQUENCE</scope>
    <source>
        <strain evidence="8">LB-19-202-79</strain>
    </source>
</reference>
<reference evidence="9 10" key="1">
    <citation type="submission" date="2019-08" db="EMBL/GenBank/DDBJ databases">
        <authorList>
            <person name="Peeters C."/>
        </authorList>
    </citation>
    <scope>NUCLEOTIDE SEQUENCE [LARGE SCALE GENOMIC DNA]</scope>
    <source>
        <strain evidence="9 10">LMG 31010</strain>
    </source>
</reference>
<dbReference type="PANTHER" id="PTHR43495">
    <property type="entry name" value="GABA PERMEASE"/>
    <property type="match status" value="1"/>
</dbReference>
<organism evidence="9 10">
    <name type="scientific">Pandoraea commovens</name>
    <dbReference type="NCBI Taxonomy" id="2508289"/>
    <lineage>
        <taxon>Bacteria</taxon>
        <taxon>Pseudomonadati</taxon>
        <taxon>Pseudomonadota</taxon>
        <taxon>Betaproteobacteria</taxon>
        <taxon>Burkholderiales</taxon>
        <taxon>Burkholderiaceae</taxon>
        <taxon>Pandoraea</taxon>
    </lineage>
</organism>
<name>A0A5E4VFB1_9BURK</name>
<dbReference type="GO" id="GO:0016020">
    <property type="term" value="C:membrane"/>
    <property type="evidence" value="ECO:0007669"/>
    <property type="project" value="UniProtKB-SubCell"/>
</dbReference>
<gene>
    <name evidence="8" type="ORF">NTU39_09085</name>
    <name evidence="9" type="ORF">PCO31010_02644</name>
</gene>
<feature type="transmembrane region" description="Helical" evidence="6">
    <location>
        <begin position="15"/>
        <end position="36"/>
    </location>
</feature>